<evidence type="ECO:0008006" key="3">
    <source>
        <dbReference type="Google" id="ProtNLM"/>
    </source>
</evidence>
<evidence type="ECO:0000313" key="1">
    <source>
        <dbReference type="EMBL" id="MFC4748820.1"/>
    </source>
</evidence>
<comment type="caution">
    <text evidence="1">The sequence shown here is derived from an EMBL/GenBank/DDBJ whole genome shotgun (WGS) entry which is preliminary data.</text>
</comment>
<keyword evidence="2" id="KW-1185">Reference proteome</keyword>
<protein>
    <recommendedName>
        <fullName evidence="3">GLPGLI family protein</fullName>
    </recommendedName>
</protein>
<gene>
    <name evidence="1" type="ORF">ACFO5S_15305</name>
</gene>
<proteinExistence type="predicted"/>
<accession>A0ABV9PJT4</accession>
<reference evidence="2" key="1">
    <citation type="journal article" date="2019" name="Int. J. Syst. Evol. Microbiol.">
        <title>The Global Catalogue of Microorganisms (GCM) 10K type strain sequencing project: providing services to taxonomists for standard genome sequencing and annotation.</title>
        <authorList>
            <consortium name="The Broad Institute Genomics Platform"/>
            <consortium name="The Broad Institute Genome Sequencing Center for Infectious Disease"/>
            <person name="Wu L."/>
            <person name="Ma J."/>
        </authorList>
    </citation>
    <scope>NUCLEOTIDE SEQUENCE [LARGE SCALE GENOMIC DNA]</scope>
    <source>
        <strain evidence="2">WYCCWR 13023</strain>
    </source>
</reference>
<evidence type="ECO:0000313" key="2">
    <source>
        <dbReference type="Proteomes" id="UP001595935"/>
    </source>
</evidence>
<name>A0ABV9PJT4_9FLAO</name>
<dbReference type="Proteomes" id="UP001595935">
    <property type="component" value="Unassembled WGS sequence"/>
</dbReference>
<dbReference type="RefSeq" id="WP_213258790.1">
    <property type="nucleotide sequence ID" value="NZ_JAGYWA010000006.1"/>
</dbReference>
<sequence>MRYLFTLLFAFILFGFSIESNKSGIEIYTVKEGFKKSLKDCEYCFDEKTVELSDKPILDENDIENFNWKNQKISLNISGKEKLKKLKIELSGLPVVMVLNKKRIYGFWFWNLFSSFSCDRVYTYPDKDFKIKFGLPEKYAFGKDPRFDKLLEKYVVEKYKQN</sequence>
<organism evidence="1 2">
    <name type="scientific">Flavobacterium branchiicola</name>
    <dbReference type="NCBI Taxonomy" id="1114875"/>
    <lineage>
        <taxon>Bacteria</taxon>
        <taxon>Pseudomonadati</taxon>
        <taxon>Bacteroidota</taxon>
        <taxon>Flavobacteriia</taxon>
        <taxon>Flavobacteriales</taxon>
        <taxon>Flavobacteriaceae</taxon>
        <taxon>Flavobacterium</taxon>
    </lineage>
</organism>
<dbReference type="EMBL" id="JBHSGV010000006">
    <property type="protein sequence ID" value="MFC4748820.1"/>
    <property type="molecule type" value="Genomic_DNA"/>
</dbReference>